<dbReference type="InterPro" id="IPR011990">
    <property type="entry name" value="TPR-like_helical_dom_sf"/>
</dbReference>
<proteinExistence type="predicted"/>
<dbReference type="PROSITE" id="PS51257">
    <property type="entry name" value="PROKAR_LIPOPROTEIN"/>
    <property type="match status" value="1"/>
</dbReference>
<comment type="caution">
    <text evidence="1">The sequence shown here is derived from an EMBL/GenBank/DDBJ whole genome shotgun (WGS) entry which is preliminary data.</text>
</comment>
<evidence type="ECO:0000313" key="1">
    <source>
        <dbReference type="EMBL" id="TWT83271.1"/>
    </source>
</evidence>
<dbReference type="Proteomes" id="UP000315010">
    <property type="component" value="Unassembled WGS sequence"/>
</dbReference>
<dbReference type="RefSeq" id="WP_419194681.1">
    <property type="nucleotide sequence ID" value="NZ_SJPJ01000001.1"/>
</dbReference>
<gene>
    <name evidence="1" type="ORF">CA13_47360</name>
</gene>
<dbReference type="Gene3D" id="1.25.40.10">
    <property type="entry name" value="Tetratricopeptide repeat domain"/>
    <property type="match status" value="1"/>
</dbReference>
<organism evidence="1 2">
    <name type="scientific">Novipirellula herctigrandis</name>
    <dbReference type="NCBI Taxonomy" id="2527986"/>
    <lineage>
        <taxon>Bacteria</taxon>
        <taxon>Pseudomonadati</taxon>
        <taxon>Planctomycetota</taxon>
        <taxon>Planctomycetia</taxon>
        <taxon>Pirellulales</taxon>
        <taxon>Pirellulaceae</taxon>
        <taxon>Novipirellula</taxon>
    </lineage>
</organism>
<sequence length="316" mass="35232">MRVSRHTFEAYGNLLVAGMILFSGCSVRAPLNYWTPPLIQSAVGKRVAVSKVAGPEEIANRIHEKLLSSPPTDTGRQVKLVDSNQLQAKTAIQLVSAIDDQTSDVALASVARREGYDYMLRGEVLTARDYGQKKEEIDRLIMSWRLTSMNNQHPSSGRPVVIDEETAIDLYPDLAFVPDPTDRLVAAAVRETYRLITPSIHREKVTLAVPIVLPGSADVRKGNKAARQGDWARAEQIWIQVAEDHPMQSAAIHNLALAAAAAQDFSRAKQLARRAIRQHPTALYKKTLVWIEQAQRDYHKAFNLPDPPEGWFVTRD</sequence>
<name>A0A5C5Z8W6_9BACT</name>
<dbReference type="SUPFAM" id="SSF48452">
    <property type="entry name" value="TPR-like"/>
    <property type="match status" value="1"/>
</dbReference>
<dbReference type="EMBL" id="SJPJ01000001">
    <property type="protein sequence ID" value="TWT83271.1"/>
    <property type="molecule type" value="Genomic_DNA"/>
</dbReference>
<protein>
    <submittedName>
        <fullName evidence="1">Uncharacterized protein</fullName>
    </submittedName>
</protein>
<reference evidence="1 2" key="1">
    <citation type="submission" date="2019-02" db="EMBL/GenBank/DDBJ databases">
        <title>Deep-cultivation of Planctomycetes and their phenomic and genomic characterization uncovers novel biology.</title>
        <authorList>
            <person name="Wiegand S."/>
            <person name="Jogler M."/>
            <person name="Boedeker C."/>
            <person name="Pinto D."/>
            <person name="Vollmers J."/>
            <person name="Rivas-Marin E."/>
            <person name="Kohn T."/>
            <person name="Peeters S.H."/>
            <person name="Heuer A."/>
            <person name="Rast P."/>
            <person name="Oberbeckmann S."/>
            <person name="Bunk B."/>
            <person name="Jeske O."/>
            <person name="Meyerdierks A."/>
            <person name="Storesund J.E."/>
            <person name="Kallscheuer N."/>
            <person name="Luecker S."/>
            <person name="Lage O.M."/>
            <person name="Pohl T."/>
            <person name="Merkel B.J."/>
            <person name="Hornburger P."/>
            <person name="Mueller R.-W."/>
            <person name="Bruemmer F."/>
            <person name="Labrenz M."/>
            <person name="Spormann A.M."/>
            <person name="Op Den Camp H."/>
            <person name="Overmann J."/>
            <person name="Amann R."/>
            <person name="Jetten M.S.M."/>
            <person name="Mascher T."/>
            <person name="Medema M.H."/>
            <person name="Devos D.P."/>
            <person name="Kaster A.-K."/>
            <person name="Ovreas L."/>
            <person name="Rohde M."/>
            <person name="Galperin M.Y."/>
            <person name="Jogler C."/>
        </authorList>
    </citation>
    <scope>NUCLEOTIDE SEQUENCE [LARGE SCALE GENOMIC DNA]</scope>
    <source>
        <strain evidence="1 2">CA13</strain>
    </source>
</reference>
<dbReference type="AlphaFoldDB" id="A0A5C5Z8W6"/>
<keyword evidence="2" id="KW-1185">Reference proteome</keyword>
<evidence type="ECO:0000313" key="2">
    <source>
        <dbReference type="Proteomes" id="UP000315010"/>
    </source>
</evidence>
<accession>A0A5C5Z8W6</accession>